<feature type="domain" description="MDMPI C-terminal" evidence="1">
    <location>
        <begin position="145"/>
        <end position="250"/>
    </location>
</feature>
<dbReference type="PANTHER" id="PTHR40758:SF1">
    <property type="entry name" value="CONSERVED PROTEIN"/>
    <property type="match status" value="1"/>
</dbReference>
<reference evidence="3" key="3">
    <citation type="submission" date="2023-12" db="EMBL/GenBank/DDBJ databases">
        <authorList>
            <person name="Sun Q."/>
            <person name="Inoue M."/>
        </authorList>
    </citation>
    <scope>NUCLEOTIDE SEQUENCE</scope>
    <source>
        <strain evidence="3">JCM 10667</strain>
    </source>
</reference>
<evidence type="ECO:0000259" key="1">
    <source>
        <dbReference type="Pfam" id="PF07398"/>
    </source>
</evidence>
<dbReference type="InterPro" id="IPR017517">
    <property type="entry name" value="Maleyloyr_isom"/>
</dbReference>
<name>A0A7W7ICJ3_9ACTN</name>
<dbReference type="Proteomes" id="UP000549343">
    <property type="component" value="Unassembled WGS sequence"/>
</dbReference>
<evidence type="ECO:0000313" key="4">
    <source>
        <dbReference type="EMBL" id="MBB4774587.1"/>
    </source>
</evidence>
<dbReference type="EMBL" id="JACHMV010000001">
    <property type="protein sequence ID" value="MBB4774587.1"/>
    <property type="molecule type" value="Genomic_DNA"/>
</dbReference>
<dbReference type="SUPFAM" id="SSF55718">
    <property type="entry name" value="SCP-like"/>
    <property type="match status" value="1"/>
</dbReference>
<reference evidence="4 5" key="2">
    <citation type="submission" date="2020-08" db="EMBL/GenBank/DDBJ databases">
        <title>Sequencing the genomes of 1000 actinobacteria strains.</title>
        <authorList>
            <person name="Klenk H.-P."/>
        </authorList>
    </citation>
    <scope>NUCLEOTIDE SEQUENCE [LARGE SCALE GENOMIC DNA]</scope>
    <source>
        <strain evidence="4 5">DSM 44772</strain>
    </source>
</reference>
<keyword evidence="6" id="KW-1185">Reference proteome</keyword>
<evidence type="ECO:0000313" key="6">
    <source>
        <dbReference type="Proteomes" id="UP001501427"/>
    </source>
</evidence>
<protein>
    <submittedName>
        <fullName evidence="3">Maleylpyruvate isomerase family mycothiol-dependent enzyme</fullName>
    </submittedName>
    <submittedName>
        <fullName evidence="4">Uncharacterized protein (TIGR03083 family)</fullName>
    </submittedName>
</protein>
<organism evidence="4 5">
    <name type="scientific">Actinomadura livida</name>
    <dbReference type="NCBI Taxonomy" id="79909"/>
    <lineage>
        <taxon>Bacteria</taxon>
        <taxon>Bacillati</taxon>
        <taxon>Actinomycetota</taxon>
        <taxon>Actinomycetes</taxon>
        <taxon>Streptosporangiales</taxon>
        <taxon>Thermomonosporaceae</taxon>
        <taxon>Actinomadura</taxon>
    </lineage>
</organism>
<dbReference type="PANTHER" id="PTHR40758">
    <property type="entry name" value="CONSERVED PROTEIN"/>
    <property type="match status" value="1"/>
</dbReference>
<dbReference type="EMBL" id="BAAAHD010000066">
    <property type="protein sequence ID" value="GAA0588186.1"/>
    <property type="molecule type" value="Genomic_DNA"/>
</dbReference>
<evidence type="ECO:0000313" key="3">
    <source>
        <dbReference type="EMBL" id="GAA0588186.1"/>
    </source>
</evidence>
<proteinExistence type="predicted"/>
<dbReference type="GO" id="GO:0016853">
    <property type="term" value="F:isomerase activity"/>
    <property type="evidence" value="ECO:0007669"/>
    <property type="project" value="UniProtKB-KW"/>
</dbReference>
<sequence length="258" mass="27762">MKALDGARMVEGLREHAAGLAGSAAREDPSTRVPTCPDWTLRDLVEHVGGAHRWTTQLIRTGGTEVVKALSRTAPDDPGGWGGWLRDGAEQLIGAFEAAPDGTVEHPLLGTWPTARWLRRMTHETSVHHADAAFTAGRPFALDADLAADAITESLELLSSASAADHKPELAELRGRGETLRLCPVEHSLHDWLIIREGHGAVFEHGAAVAEVEADVTVRGSVRDLLLLLARRLDPDDAEVAVAGDRSLLDHWLAHTAI</sequence>
<comment type="caution">
    <text evidence="4">The sequence shown here is derived from an EMBL/GenBank/DDBJ whole genome shotgun (WGS) entry which is preliminary data.</text>
</comment>
<dbReference type="GO" id="GO:0046872">
    <property type="term" value="F:metal ion binding"/>
    <property type="evidence" value="ECO:0007669"/>
    <property type="project" value="InterPro"/>
</dbReference>
<dbReference type="RefSeq" id="WP_184883311.1">
    <property type="nucleotide sequence ID" value="NZ_BAAAHD010000066.1"/>
</dbReference>
<dbReference type="AlphaFoldDB" id="A0A7W7ICJ3"/>
<dbReference type="InterPro" id="IPR024344">
    <property type="entry name" value="MDMPI_metal-binding"/>
</dbReference>
<dbReference type="InterPro" id="IPR036527">
    <property type="entry name" value="SCP2_sterol-bd_dom_sf"/>
</dbReference>
<dbReference type="SUPFAM" id="SSF109854">
    <property type="entry name" value="DinB/YfiT-like putative metalloenzymes"/>
    <property type="match status" value="1"/>
</dbReference>
<keyword evidence="3" id="KW-0413">Isomerase</keyword>
<dbReference type="InterPro" id="IPR034660">
    <property type="entry name" value="DinB/YfiT-like"/>
</dbReference>
<gene>
    <name evidence="4" type="ORF">F4557_003005</name>
    <name evidence="3" type="ORF">GCM10009546_58200</name>
</gene>
<dbReference type="InterPro" id="IPR010872">
    <property type="entry name" value="MDMPI_C-term_domain"/>
</dbReference>
<dbReference type="GO" id="GO:0005886">
    <property type="term" value="C:plasma membrane"/>
    <property type="evidence" value="ECO:0007669"/>
    <property type="project" value="TreeGrafter"/>
</dbReference>
<dbReference type="Proteomes" id="UP001501427">
    <property type="component" value="Unassembled WGS sequence"/>
</dbReference>
<reference evidence="3 6" key="1">
    <citation type="journal article" date="2019" name="Int. J. Syst. Evol. Microbiol.">
        <title>The Global Catalogue of Microorganisms (GCM) 10K type strain sequencing project: providing services to taxonomists for standard genome sequencing and annotation.</title>
        <authorList>
            <consortium name="The Broad Institute Genomics Platform"/>
            <consortium name="The Broad Institute Genome Sequencing Center for Infectious Disease"/>
            <person name="Wu L."/>
            <person name="Ma J."/>
        </authorList>
    </citation>
    <scope>NUCLEOTIDE SEQUENCE [LARGE SCALE GENOMIC DNA]</scope>
    <source>
        <strain evidence="3 6">JCM 10667</strain>
    </source>
</reference>
<evidence type="ECO:0000313" key="5">
    <source>
        <dbReference type="Proteomes" id="UP000549343"/>
    </source>
</evidence>
<evidence type="ECO:0000259" key="2">
    <source>
        <dbReference type="Pfam" id="PF11716"/>
    </source>
</evidence>
<dbReference type="Pfam" id="PF11716">
    <property type="entry name" value="MDMPI_N"/>
    <property type="match status" value="1"/>
</dbReference>
<dbReference type="Pfam" id="PF07398">
    <property type="entry name" value="MDMPI_C"/>
    <property type="match status" value="1"/>
</dbReference>
<feature type="domain" description="Mycothiol-dependent maleylpyruvate isomerase metal-binding" evidence="2">
    <location>
        <begin position="14"/>
        <end position="133"/>
    </location>
</feature>
<dbReference type="NCBIfam" id="TIGR03083">
    <property type="entry name" value="maleylpyruvate isomerase family mycothiol-dependent enzyme"/>
    <property type="match status" value="1"/>
</dbReference>
<accession>A0A7W7ICJ3</accession>